<dbReference type="SMART" id="SM00066">
    <property type="entry name" value="GAL4"/>
    <property type="match status" value="1"/>
</dbReference>
<keyword evidence="8" id="KW-1185">Reference proteome</keyword>
<dbReference type="PANTHER" id="PTHR37534">
    <property type="entry name" value="TRANSCRIPTIONAL ACTIVATOR PROTEIN UGA3"/>
    <property type="match status" value="1"/>
</dbReference>
<evidence type="ECO:0000256" key="5">
    <source>
        <dbReference type="ARBA" id="ARBA00023242"/>
    </source>
</evidence>
<evidence type="ECO:0000259" key="6">
    <source>
        <dbReference type="PROSITE" id="PS50048"/>
    </source>
</evidence>
<dbReference type="InterPro" id="IPR036864">
    <property type="entry name" value="Zn2-C6_fun-type_DNA-bd_sf"/>
</dbReference>
<accession>A0A443HHB3</accession>
<evidence type="ECO:0000313" key="8">
    <source>
        <dbReference type="Proteomes" id="UP000283841"/>
    </source>
</evidence>
<dbReference type="GO" id="GO:0005634">
    <property type="term" value="C:nucleus"/>
    <property type="evidence" value="ECO:0007669"/>
    <property type="project" value="UniProtKB-SubCell"/>
</dbReference>
<dbReference type="CDD" id="cd00067">
    <property type="entry name" value="GAL4"/>
    <property type="match status" value="1"/>
</dbReference>
<name>A0A443HHB3_BYSSP</name>
<dbReference type="PROSITE" id="PS00463">
    <property type="entry name" value="ZN2_CY6_FUNGAL_1"/>
    <property type="match status" value="1"/>
</dbReference>
<dbReference type="RefSeq" id="XP_028480849.1">
    <property type="nucleotide sequence ID" value="XM_028633433.1"/>
</dbReference>
<protein>
    <recommendedName>
        <fullName evidence="6">Zn(2)-C6 fungal-type domain-containing protein</fullName>
    </recommendedName>
</protein>
<keyword evidence="5" id="KW-0539">Nucleus</keyword>
<dbReference type="STRING" id="264951.A0A443HHB3"/>
<dbReference type="Gene3D" id="4.10.240.10">
    <property type="entry name" value="Zn(2)-C6 fungal-type DNA-binding domain"/>
    <property type="match status" value="1"/>
</dbReference>
<feature type="domain" description="Zn(2)-C6 fungal-type" evidence="6">
    <location>
        <begin position="18"/>
        <end position="48"/>
    </location>
</feature>
<dbReference type="GO" id="GO:0000981">
    <property type="term" value="F:DNA-binding transcription factor activity, RNA polymerase II-specific"/>
    <property type="evidence" value="ECO:0007669"/>
    <property type="project" value="InterPro"/>
</dbReference>
<dbReference type="PANTHER" id="PTHR37534:SF24">
    <property type="entry name" value="MISCELLANEOUS ZN(II)2CYS6 TRANSCRIPTION FACTOR (EUROFUNG)-RELATED"/>
    <property type="match status" value="1"/>
</dbReference>
<dbReference type="CDD" id="cd12148">
    <property type="entry name" value="fungal_TF_MHR"/>
    <property type="match status" value="1"/>
</dbReference>
<gene>
    <name evidence="7" type="ORF">C8Q69DRAFT_518234</name>
</gene>
<organism evidence="7 8">
    <name type="scientific">Byssochlamys spectabilis</name>
    <name type="common">Paecilomyces variotii</name>
    <dbReference type="NCBI Taxonomy" id="264951"/>
    <lineage>
        <taxon>Eukaryota</taxon>
        <taxon>Fungi</taxon>
        <taxon>Dikarya</taxon>
        <taxon>Ascomycota</taxon>
        <taxon>Pezizomycotina</taxon>
        <taxon>Eurotiomycetes</taxon>
        <taxon>Eurotiomycetidae</taxon>
        <taxon>Eurotiales</taxon>
        <taxon>Thermoascaceae</taxon>
        <taxon>Paecilomyces</taxon>
    </lineage>
</organism>
<keyword evidence="4" id="KW-0804">Transcription</keyword>
<dbReference type="Proteomes" id="UP000283841">
    <property type="component" value="Unassembled WGS sequence"/>
</dbReference>
<dbReference type="GO" id="GO:0008270">
    <property type="term" value="F:zinc ion binding"/>
    <property type="evidence" value="ECO:0007669"/>
    <property type="project" value="InterPro"/>
</dbReference>
<dbReference type="AlphaFoldDB" id="A0A443HHB3"/>
<keyword evidence="3" id="KW-0238">DNA-binding</keyword>
<dbReference type="VEuPathDB" id="FungiDB:C8Q69DRAFT_518234"/>
<reference evidence="7 8" key="1">
    <citation type="journal article" date="2018" name="Front. Microbiol.">
        <title>Genomic and genetic insights into a cosmopolitan fungus, Paecilomyces variotii (Eurotiales).</title>
        <authorList>
            <person name="Urquhart A.S."/>
            <person name="Mondo S.J."/>
            <person name="Makela M.R."/>
            <person name="Hane J.K."/>
            <person name="Wiebenga A."/>
            <person name="He G."/>
            <person name="Mihaltcheva S."/>
            <person name="Pangilinan J."/>
            <person name="Lipzen A."/>
            <person name="Barry K."/>
            <person name="de Vries R.P."/>
            <person name="Grigoriev I.V."/>
            <person name="Idnurm A."/>
        </authorList>
    </citation>
    <scope>NUCLEOTIDE SEQUENCE [LARGE SCALE GENOMIC DNA]</scope>
    <source>
        <strain evidence="7 8">CBS 101075</strain>
    </source>
</reference>
<evidence type="ECO:0000256" key="1">
    <source>
        <dbReference type="ARBA" id="ARBA00004123"/>
    </source>
</evidence>
<dbReference type="EMBL" id="RCNU01000026">
    <property type="protein sequence ID" value="RWQ91204.1"/>
    <property type="molecule type" value="Genomic_DNA"/>
</dbReference>
<dbReference type="GO" id="GO:0000976">
    <property type="term" value="F:transcription cis-regulatory region binding"/>
    <property type="evidence" value="ECO:0007669"/>
    <property type="project" value="TreeGrafter"/>
</dbReference>
<dbReference type="GeneID" id="39602710"/>
<proteinExistence type="predicted"/>
<evidence type="ECO:0000256" key="2">
    <source>
        <dbReference type="ARBA" id="ARBA00023015"/>
    </source>
</evidence>
<sequence>MCDRDRGIGQTRRRTRTGCLRCRARKRKCDEERPVCHSCRSRNLECVYGTRLSFLSKNAHTLDQSTAAHEGDNHRYNSVQFVAEIPPDRPQNANIHGENISPFVKSCSQAQNAESIGLSGENTISQTGFTSHLHPATGQEIRDVGLNVRSSLDPRHLLRNPSGLSSRSSFGEHYEESAVHDLLALGHSTMETHPTENINLSVSVQQTSCLSLNPTAAACMSSAVSSGNLVSAQDTNSEQVLELLKHFRYEIAPWLDIYDMSHSFGILVSRMAMASRELLYALLAVSAKSLASLDSSPSTFRSDANKYVDISESYRNIEKATNNLHRTVAAVLRVVYHLSSRLSDTRMKIAKEIESVVTVSTNPWEPVLMAAVYGLLLRIDISSALTNNTTLRVPIHANVHAPAAAMQSHLDVVFRHSQYILILCAQAVQLQSATLETESPLQPTGPEKFVERWKMLVASLGDWYKNRPQGFWPMLELSSTPEMAETVNPFPMILFTNSAAVFANQMLHTAMCLLLDRRPRTLKSMDNHNVMMSPLWNAHRICGIALNNDRRECWDPSLVASLFVAARKMTHESQQKEIEKGFLRIQELTGWDMHDPLAKLHETWRLADGN</sequence>
<evidence type="ECO:0000256" key="3">
    <source>
        <dbReference type="ARBA" id="ARBA00023125"/>
    </source>
</evidence>
<dbReference type="Pfam" id="PF00172">
    <property type="entry name" value="Zn_clus"/>
    <property type="match status" value="1"/>
</dbReference>
<keyword evidence="2" id="KW-0805">Transcription regulation</keyword>
<dbReference type="Pfam" id="PF11951">
    <property type="entry name" value="Fungal_trans_2"/>
    <property type="match status" value="1"/>
</dbReference>
<comment type="caution">
    <text evidence="7">The sequence shown here is derived from an EMBL/GenBank/DDBJ whole genome shotgun (WGS) entry which is preliminary data.</text>
</comment>
<comment type="subcellular location">
    <subcellularLocation>
        <location evidence="1">Nucleus</location>
    </subcellularLocation>
</comment>
<dbReference type="InterPro" id="IPR021858">
    <property type="entry name" value="Fun_TF"/>
</dbReference>
<dbReference type="PROSITE" id="PS50048">
    <property type="entry name" value="ZN2_CY6_FUNGAL_2"/>
    <property type="match status" value="1"/>
</dbReference>
<evidence type="ECO:0000313" key="7">
    <source>
        <dbReference type="EMBL" id="RWQ91204.1"/>
    </source>
</evidence>
<dbReference type="GO" id="GO:0045944">
    <property type="term" value="P:positive regulation of transcription by RNA polymerase II"/>
    <property type="evidence" value="ECO:0007669"/>
    <property type="project" value="TreeGrafter"/>
</dbReference>
<dbReference type="SUPFAM" id="SSF57701">
    <property type="entry name" value="Zn2/Cys6 DNA-binding domain"/>
    <property type="match status" value="1"/>
</dbReference>
<evidence type="ECO:0000256" key="4">
    <source>
        <dbReference type="ARBA" id="ARBA00023163"/>
    </source>
</evidence>
<dbReference type="InterPro" id="IPR001138">
    <property type="entry name" value="Zn2Cys6_DnaBD"/>
</dbReference>